<feature type="transmembrane region" description="Helical" evidence="8">
    <location>
        <begin position="370"/>
        <end position="387"/>
    </location>
</feature>
<keyword evidence="6 8" id="KW-1133">Transmembrane helix</keyword>
<dbReference type="AlphaFoldDB" id="A0A857C3Q8"/>
<comment type="subcellular location">
    <subcellularLocation>
        <location evidence="1">Cell inner membrane</location>
        <topology evidence="1">Multi-pass membrane protein</topology>
    </subcellularLocation>
    <subcellularLocation>
        <location evidence="8">Cell membrane</location>
        <topology evidence="8">Multi-pass membrane protein</topology>
    </subcellularLocation>
</comment>
<feature type="transmembrane region" description="Helical" evidence="8">
    <location>
        <begin position="41"/>
        <end position="64"/>
    </location>
</feature>
<sequence length="433" mass="46927">MTVSKIAYVRTDEAPRMAPPVSETGAIGWIRQNLFDSVGNAIMTVVGIAMLALILPPTINWLFIDAVWTGTSRDACVVEGAGACWAFVYAKFGQFMYGRYPDPERWRVDLTGLLLIAGLVPAAIPQVPFKRETVLYLLVVFPIAGFILLTGGDVDLSGSFWIGLAILAVLSLAITALICRNAGIEPLSPLKVVAAMYAALALVFAVVSYDFGLRPVETQLWGGLLVTLVVAIVGIVASFPLGILLALGRRSKLPAVKLVSVIFIEFWRGVPLITVLFMSSVMLPLFLPDGVNFDKLLRALIGVALFASAYMAEVVRGGLQAIPKGQYEAADAMGLSFWQGIGLIIMPQALKLVIPGIVNTFIGLFKDTSLVLIIGLFDLLGIVSLNFSDANWASPNTPATGFVFAAFVFWIFCFGMSRYSIYMERRLHRGHAR</sequence>
<evidence type="ECO:0000256" key="8">
    <source>
        <dbReference type="RuleBase" id="RU363032"/>
    </source>
</evidence>
<dbReference type="Gene3D" id="1.10.3720.10">
    <property type="entry name" value="MetI-like"/>
    <property type="match status" value="1"/>
</dbReference>
<keyword evidence="3 8" id="KW-0813">Transport</keyword>
<gene>
    <name evidence="10" type="ORF">GH266_02610</name>
</gene>
<dbReference type="InterPro" id="IPR035906">
    <property type="entry name" value="MetI-like_sf"/>
</dbReference>
<dbReference type="GO" id="GO:0022857">
    <property type="term" value="F:transmembrane transporter activity"/>
    <property type="evidence" value="ECO:0007669"/>
    <property type="project" value="InterPro"/>
</dbReference>
<dbReference type="InterPro" id="IPR043429">
    <property type="entry name" value="ArtM/GltK/GlnP/TcyL/YhdX-like"/>
</dbReference>
<dbReference type="FunFam" id="1.10.3720.10:FF:000032">
    <property type="entry name" value="General amino acid ABC transporter permease"/>
    <property type="match status" value="1"/>
</dbReference>
<accession>A0A857C3Q8</accession>
<dbReference type="Proteomes" id="UP000435648">
    <property type="component" value="Chromosome"/>
</dbReference>
<feature type="transmembrane region" description="Helical" evidence="8">
    <location>
        <begin position="221"/>
        <end position="245"/>
    </location>
</feature>
<dbReference type="EMBL" id="CP046908">
    <property type="protein sequence ID" value="QGZ33491.1"/>
    <property type="molecule type" value="Genomic_DNA"/>
</dbReference>
<evidence type="ECO:0000256" key="4">
    <source>
        <dbReference type="ARBA" id="ARBA00022475"/>
    </source>
</evidence>
<evidence type="ECO:0000256" key="6">
    <source>
        <dbReference type="ARBA" id="ARBA00022989"/>
    </source>
</evidence>
<evidence type="ECO:0000256" key="2">
    <source>
        <dbReference type="ARBA" id="ARBA00010072"/>
    </source>
</evidence>
<evidence type="ECO:0000313" key="10">
    <source>
        <dbReference type="EMBL" id="QGZ33491.1"/>
    </source>
</evidence>
<dbReference type="RefSeq" id="WP_158192506.1">
    <property type="nucleotide sequence ID" value="NZ_CP046908.1"/>
</dbReference>
<protein>
    <submittedName>
        <fullName evidence="10">ABC transporter permease subunit</fullName>
    </submittedName>
</protein>
<dbReference type="KEGG" id="siw:GH266_02610"/>
<dbReference type="GO" id="GO:0006865">
    <property type="term" value="P:amino acid transport"/>
    <property type="evidence" value="ECO:0007669"/>
    <property type="project" value="TreeGrafter"/>
</dbReference>
<organism evidence="10 11">
    <name type="scientific">Stappia indica</name>
    <dbReference type="NCBI Taxonomy" id="538381"/>
    <lineage>
        <taxon>Bacteria</taxon>
        <taxon>Pseudomonadati</taxon>
        <taxon>Pseudomonadota</taxon>
        <taxon>Alphaproteobacteria</taxon>
        <taxon>Hyphomicrobiales</taxon>
        <taxon>Stappiaceae</taxon>
        <taxon>Stappia</taxon>
    </lineage>
</organism>
<evidence type="ECO:0000256" key="7">
    <source>
        <dbReference type="ARBA" id="ARBA00023136"/>
    </source>
</evidence>
<feature type="transmembrane region" description="Helical" evidence="8">
    <location>
        <begin position="76"/>
        <end position="98"/>
    </location>
</feature>
<dbReference type="InterPro" id="IPR010065">
    <property type="entry name" value="AA_ABC_transptr_permease_3TM"/>
</dbReference>
<keyword evidence="4" id="KW-1003">Cell membrane</keyword>
<feature type="transmembrane region" description="Helical" evidence="8">
    <location>
        <begin position="399"/>
        <end position="421"/>
    </location>
</feature>
<keyword evidence="7 8" id="KW-0472">Membrane</keyword>
<feature type="transmembrane region" description="Helical" evidence="8">
    <location>
        <begin position="110"/>
        <end position="127"/>
    </location>
</feature>
<keyword evidence="5 8" id="KW-0812">Transmembrane</keyword>
<evidence type="ECO:0000256" key="5">
    <source>
        <dbReference type="ARBA" id="ARBA00022692"/>
    </source>
</evidence>
<dbReference type="CDD" id="cd06261">
    <property type="entry name" value="TM_PBP2"/>
    <property type="match status" value="1"/>
</dbReference>
<feature type="transmembrane region" description="Helical" evidence="8">
    <location>
        <begin position="266"/>
        <end position="287"/>
    </location>
</feature>
<evidence type="ECO:0000313" key="11">
    <source>
        <dbReference type="Proteomes" id="UP000435648"/>
    </source>
</evidence>
<dbReference type="OrthoDB" id="9771188at2"/>
<name>A0A857C3Q8_9HYPH</name>
<dbReference type="SUPFAM" id="SSF161098">
    <property type="entry name" value="MetI-like"/>
    <property type="match status" value="1"/>
</dbReference>
<feature type="transmembrane region" description="Helical" evidence="8">
    <location>
        <begin position="337"/>
        <end position="358"/>
    </location>
</feature>
<reference evidence="10 11" key="1">
    <citation type="submission" date="2019-12" db="EMBL/GenBank/DDBJ databases">
        <title>The genome of Stappia indica PHM037.</title>
        <authorList>
            <person name="Kacar D."/>
            <person name="Galan B."/>
            <person name="Canedo L."/>
            <person name="Rodriguez P."/>
            <person name="de la Calle F."/>
            <person name="Garcia J.L."/>
        </authorList>
    </citation>
    <scope>NUCLEOTIDE SEQUENCE [LARGE SCALE GENOMIC DNA]</scope>
    <source>
        <strain evidence="10 11">PHM037</strain>
    </source>
</reference>
<dbReference type="PANTHER" id="PTHR30614:SF41">
    <property type="entry name" value="INNER MEMBRANE AMINO-ACID ABC TRANSPORTER PERMEASE PROTEIN YHDY"/>
    <property type="match status" value="1"/>
</dbReference>
<feature type="domain" description="ABC transmembrane type-1" evidence="9">
    <location>
        <begin position="224"/>
        <end position="413"/>
    </location>
</feature>
<dbReference type="NCBIfam" id="TIGR01726">
    <property type="entry name" value="HEQRo_perm_3TM"/>
    <property type="match status" value="1"/>
</dbReference>
<proteinExistence type="inferred from homology"/>
<dbReference type="PROSITE" id="PS50928">
    <property type="entry name" value="ABC_TM1"/>
    <property type="match status" value="1"/>
</dbReference>
<dbReference type="PANTHER" id="PTHR30614">
    <property type="entry name" value="MEMBRANE COMPONENT OF AMINO ACID ABC TRANSPORTER"/>
    <property type="match status" value="1"/>
</dbReference>
<dbReference type="Pfam" id="PF00528">
    <property type="entry name" value="BPD_transp_1"/>
    <property type="match status" value="1"/>
</dbReference>
<evidence type="ECO:0000259" key="9">
    <source>
        <dbReference type="PROSITE" id="PS50928"/>
    </source>
</evidence>
<evidence type="ECO:0000256" key="1">
    <source>
        <dbReference type="ARBA" id="ARBA00004429"/>
    </source>
</evidence>
<feature type="transmembrane region" description="Helical" evidence="8">
    <location>
        <begin position="158"/>
        <end position="178"/>
    </location>
</feature>
<feature type="transmembrane region" description="Helical" evidence="8">
    <location>
        <begin position="190"/>
        <end position="209"/>
    </location>
</feature>
<evidence type="ECO:0000256" key="3">
    <source>
        <dbReference type="ARBA" id="ARBA00022448"/>
    </source>
</evidence>
<dbReference type="InterPro" id="IPR000515">
    <property type="entry name" value="MetI-like"/>
</dbReference>
<dbReference type="GO" id="GO:0043190">
    <property type="term" value="C:ATP-binding cassette (ABC) transporter complex"/>
    <property type="evidence" value="ECO:0007669"/>
    <property type="project" value="InterPro"/>
</dbReference>
<comment type="similarity">
    <text evidence="2">Belongs to the binding-protein-dependent transport system permease family. HisMQ subfamily.</text>
</comment>
<feature type="transmembrane region" description="Helical" evidence="8">
    <location>
        <begin position="134"/>
        <end position="152"/>
    </location>
</feature>